<feature type="region of interest" description="Disordered" evidence="1">
    <location>
        <begin position="54"/>
        <end position="104"/>
    </location>
</feature>
<feature type="region of interest" description="Disordered" evidence="1">
    <location>
        <begin position="1"/>
        <end position="37"/>
    </location>
</feature>
<comment type="caution">
    <text evidence="3">The sequence shown here is derived from an EMBL/GenBank/DDBJ whole genome shotgun (WGS) entry which is preliminary data.</text>
</comment>
<dbReference type="Proteomes" id="UP000316628">
    <property type="component" value="Unassembled WGS sequence"/>
</dbReference>
<evidence type="ECO:0000256" key="1">
    <source>
        <dbReference type="SAM" id="MobiDB-lite"/>
    </source>
</evidence>
<dbReference type="AlphaFoldDB" id="A0A543JC22"/>
<feature type="compositionally biased region" description="Basic and acidic residues" evidence="1">
    <location>
        <begin position="70"/>
        <end position="104"/>
    </location>
</feature>
<dbReference type="OrthoDB" id="9812570at2"/>
<dbReference type="CDD" id="cd06577">
    <property type="entry name" value="PASTA_pknB"/>
    <property type="match status" value="1"/>
</dbReference>
<sequence>MTDTHVPRLVGLTVPQARKTGHDAGVVVTSRDVDGPPLGALTWPGTWIVTAQHPTAGERVPRGTPVAVDFEERPDAGGAGDREPRHPLPRRDEPEADPLRDRAE</sequence>
<gene>
    <name evidence="3" type="ORF">FHX81_2689</name>
</gene>
<evidence type="ECO:0000313" key="4">
    <source>
        <dbReference type="Proteomes" id="UP000316628"/>
    </source>
</evidence>
<evidence type="ECO:0000259" key="2">
    <source>
        <dbReference type="Pfam" id="PF03793"/>
    </source>
</evidence>
<protein>
    <submittedName>
        <fullName evidence="3">PASTA domain-containing protein</fullName>
    </submittedName>
</protein>
<organism evidence="3 4">
    <name type="scientific">Saccharothrix saharensis</name>
    <dbReference type="NCBI Taxonomy" id="571190"/>
    <lineage>
        <taxon>Bacteria</taxon>
        <taxon>Bacillati</taxon>
        <taxon>Actinomycetota</taxon>
        <taxon>Actinomycetes</taxon>
        <taxon>Pseudonocardiales</taxon>
        <taxon>Pseudonocardiaceae</taxon>
        <taxon>Saccharothrix</taxon>
    </lineage>
</organism>
<proteinExistence type="predicted"/>
<dbReference type="InterPro" id="IPR005543">
    <property type="entry name" value="PASTA_dom"/>
</dbReference>
<reference evidence="3 4" key="1">
    <citation type="submission" date="2019-06" db="EMBL/GenBank/DDBJ databases">
        <title>Sequencing the genomes of 1000 actinobacteria strains.</title>
        <authorList>
            <person name="Klenk H.-P."/>
        </authorList>
    </citation>
    <scope>NUCLEOTIDE SEQUENCE [LARGE SCALE GENOMIC DNA]</scope>
    <source>
        <strain evidence="3 4">DSM 45456</strain>
    </source>
</reference>
<dbReference type="Pfam" id="PF03793">
    <property type="entry name" value="PASTA"/>
    <property type="match status" value="1"/>
</dbReference>
<dbReference type="EMBL" id="VFPP01000001">
    <property type="protein sequence ID" value="TQM80360.1"/>
    <property type="molecule type" value="Genomic_DNA"/>
</dbReference>
<accession>A0A543JC22</accession>
<feature type="domain" description="PASTA" evidence="2">
    <location>
        <begin position="5"/>
        <end position="69"/>
    </location>
</feature>
<dbReference type="Gene3D" id="3.30.10.20">
    <property type="match status" value="1"/>
</dbReference>
<evidence type="ECO:0000313" key="3">
    <source>
        <dbReference type="EMBL" id="TQM80360.1"/>
    </source>
</evidence>
<name>A0A543JC22_9PSEU</name>
<keyword evidence="4" id="KW-1185">Reference proteome</keyword>
<dbReference type="RefSeq" id="WP_141978313.1">
    <property type="nucleotide sequence ID" value="NZ_VFPP01000001.1"/>
</dbReference>